<feature type="domain" description="Bacterial type II secretion system protein E" evidence="4">
    <location>
        <begin position="210"/>
        <end position="409"/>
    </location>
</feature>
<protein>
    <submittedName>
        <fullName evidence="5">Flp pilus assembly complex ATPase component TadA</fullName>
    </submittedName>
</protein>
<dbReference type="CDD" id="cd01130">
    <property type="entry name" value="VirB11-like_ATPase"/>
    <property type="match status" value="1"/>
</dbReference>
<sequence>MSVLRAVDAVPPARTPWPSVPVELNAGVEAVAALLGAERGGGRMSVEWERHLWGRVHRVVDRVLASPTEFGFDRALAVRLAESPPLADTFRWGCFVRSSILWPLSRLVYGPPCEEIRRGAGVWAVETPEEMLRIEGDEPAEFSADTALEADRKIIQWLRGPLGVDGVQGPRSLTEVTPFAEASLATSRGPIRIAATIDPAVSGDFALNLTVRLVRVAGPANLADAVAAGEMRAGVAEFLRAAVRSRLNILVTGDTAVGKTTLMRTLAGEFDPDEWIVTAEDTPELELSSRLARGGVAWHELTYAFSSVGAATKDGAAPMTLEDTVRHALRHRPARVILGEARGAEVADVFEAMTAGHEGSLASAHATSAQGGRERVAYMAAKSSTLQGNAELAHRLLNQAVHVIVHLARSHRGPRHVASIVVYSDDGAATVVYDTDSEGRLTRQAFTLEQLPGRIRRRLESSLAEIPEP</sequence>
<dbReference type="RefSeq" id="WP_337313580.1">
    <property type="nucleotide sequence ID" value="NZ_JAEKNS010000143.1"/>
</dbReference>
<keyword evidence="3" id="KW-0067">ATP-binding</keyword>
<dbReference type="InterPro" id="IPR027417">
    <property type="entry name" value="P-loop_NTPase"/>
</dbReference>
<evidence type="ECO:0000256" key="2">
    <source>
        <dbReference type="ARBA" id="ARBA00022741"/>
    </source>
</evidence>
<dbReference type="GO" id="GO:0005886">
    <property type="term" value="C:plasma membrane"/>
    <property type="evidence" value="ECO:0007669"/>
    <property type="project" value="TreeGrafter"/>
</dbReference>
<dbReference type="PANTHER" id="PTHR30258:SF3">
    <property type="entry name" value="SLL1921 PROTEIN"/>
    <property type="match status" value="1"/>
</dbReference>
<evidence type="ECO:0000313" key="5">
    <source>
        <dbReference type="EMBL" id="MBJ7595977.1"/>
    </source>
</evidence>
<dbReference type="EMBL" id="JAEKNS010000143">
    <property type="protein sequence ID" value="MBJ7595977.1"/>
    <property type="molecule type" value="Genomic_DNA"/>
</dbReference>
<comment type="similarity">
    <text evidence="1">Belongs to the GSP E family.</text>
</comment>
<organism evidence="5 6">
    <name type="scientific">Candidatus Aeolococcus gillhamiae</name>
    <dbReference type="NCBI Taxonomy" id="3127015"/>
    <lineage>
        <taxon>Bacteria</taxon>
        <taxon>Bacillati</taxon>
        <taxon>Candidatus Dormiibacterota</taxon>
        <taxon>Candidatus Dormibacteria</taxon>
        <taxon>Candidatus Aeolococcales</taxon>
        <taxon>Candidatus Aeolococcaceae</taxon>
        <taxon>Candidatus Aeolococcus</taxon>
    </lineage>
</organism>
<accession>A0A934JW08</accession>
<dbReference type="GO" id="GO:0016887">
    <property type="term" value="F:ATP hydrolysis activity"/>
    <property type="evidence" value="ECO:0007669"/>
    <property type="project" value="TreeGrafter"/>
</dbReference>
<gene>
    <name evidence="5" type="primary">tadA</name>
    <name evidence="5" type="ORF">JF886_14185</name>
</gene>
<dbReference type="GO" id="GO:0005524">
    <property type="term" value="F:ATP binding"/>
    <property type="evidence" value="ECO:0007669"/>
    <property type="project" value="UniProtKB-KW"/>
</dbReference>
<evidence type="ECO:0000259" key="4">
    <source>
        <dbReference type="Pfam" id="PF00437"/>
    </source>
</evidence>
<evidence type="ECO:0000256" key="3">
    <source>
        <dbReference type="ARBA" id="ARBA00022840"/>
    </source>
</evidence>
<comment type="caution">
    <text evidence="5">The sequence shown here is derived from an EMBL/GenBank/DDBJ whole genome shotgun (WGS) entry which is preliminary data.</text>
</comment>
<keyword evidence="2" id="KW-0547">Nucleotide-binding</keyword>
<dbReference type="AlphaFoldDB" id="A0A934JW08"/>
<dbReference type="Gene3D" id="3.40.50.300">
    <property type="entry name" value="P-loop containing nucleotide triphosphate hydrolases"/>
    <property type="match status" value="1"/>
</dbReference>
<name>A0A934JW08_9BACT</name>
<evidence type="ECO:0000313" key="6">
    <source>
        <dbReference type="Proteomes" id="UP000606991"/>
    </source>
</evidence>
<dbReference type="Pfam" id="PF00437">
    <property type="entry name" value="T2SSE"/>
    <property type="match status" value="1"/>
</dbReference>
<evidence type="ECO:0000256" key="1">
    <source>
        <dbReference type="ARBA" id="ARBA00006611"/>
    </source>
</evidence>
<reference evidence="5 6" key="1">
    <citation type="submission" date="2020-10" db="EMBL/GenBank/DDBJ databases">
        <title>Ca. Dormibacterota MAGs.</title>
        <authorList>
            <person name="Montgomery K."/>
        </authorList>
    </citation>
    <scope>NUCLEOTIDE SEQUENCE [LARGE SCALE GENOMIC DNA]</scope>
    <source>
        <strain evidence="5">SC8812_S17_18</strain>
    </source>
</reference>
<proteinExistence type="inferred from homology"/>
<dbReference type="Proteomes" id="UP000606991">
    <property type="component" value="Unassembled WGS sequence"/>
</dbReference>
<dbReference type="SUPFAM" id="SSF52540">
    <property type="entry name" value="P-loop containing nucleoside triphosphate hydrolases"/>
    <property type="match status" value="1"/>
</dbReference>
<dbReference type="PANTHER" id="PTHR30258">
    <property type="entry name" value="TYPE II SECRETION SYSTEM PROTEIN GSPE-RELATED"/>
    <property type="match status" value="1"/>
</dbReference>
<dbReference type="InterPro" id="IPR001482">
    <property type="entry name" value="T2SS/T4SS_dom"/>
</dbReference>